<evidence type="ECO:0000313" key="2">
    <source>
        <dbReference type="Proteomes" id="UP000476411"/>
    </source>
</evidence>
<protein>
    <submittedName>
        <fullName evidence="1">Uncharacterized protein</fullName>
    </submittedName>
</protein>
<dbReference type="AlphaFoldDB" id="A0A6B9ZA49"/>
<proteinExistence type="predicted"/>
<dbReference type="Proteomes" id="UP000476411">
    <property type="component" value="Chromosome"/>
</dbReference>
<reference evidence="1 2" key="1">
    <citation type="submission" date="2020-01" db="EMBL/GenBank/DDBJ databases">
        <title>Complete genome sequence of Chitinophaga sp. H33E-04 isolated from quinoa roots.</title>
        <authorList>
            <person name="Weon H.-Y."/>
            <person name="Lee S.A."/>
        </authorList>
    </citation>
    <scope>NUCLEOTIDE SEQUENCE [LARGE SCALE GENOMIC DNA]</scope>
    <source>
        <strain evidence="1 2">H33E-04</strain>
    </source>
</reference>
<organism evidence="1 2">
    <name type="scientific">Chitinophaga agri</name>
    <dbReference type="NCBI Taxonomy" id="2703787"/>
    <lineage>
        <taxon>Bacteria</taxon>
        <taxon>Pseudomonadati</taxon>
        <taxon>Bacteroidota</taxon>
        <taxon>Chitinophagia</taxon>
        <taxon>Chitinophagales</taxon>
        <taxon>Chitinophagaceae</taxon>
        <taxon>Chitinophaga</taxon>
    </lineage>
</organism>
<name>A0A6B9ZA49_9BACT</name>
<dbReference type="RefSeq" id="WP_162330840.1">
    <property type="nucleotide sequence ID" value="NZ_CP048113.1"/>
</dbReference>
<keyword evidence="2" id="KW-1185">Reference proteome</keyword>
<gene>
    <name evidence="1" type="ORF">GWR21_05885</name>
</gene>
<sequence length="302" mass="32407">MTNVNENVSFNTKAGMYLNNLTGNAGNYSFSTTCLEGLSDIAVNAYEYDKQKCTTKDKGECFFKQSKGTVTFGGNMIHFELGTGHYKTRITEVSNTPAFTAFLAANQFAADVSFDFFVYSGPAICQMLLNSVFTANAGAIASALLAQSLKWKALTVQLTACRGLDSIYASYAAVAPLGDGNYRLVAILNSASVDLEGKASFGSVVPLTEAYLKTSKLSILIDAMVTFKDGSLESAVITNLKFSLSDLSIGGPIFAINPIIWVIVQAAAESTRVVEGLLNDNYNKKIIASINKDIKSFLSEIL</sequence>
<dbReference type="KEGG" id="chih:GWR21_05885"/>
<evidence type="ECO:0000313" key="1">
    <source>
        <dbReference type="EMBL" id="QHS59138.1"/>
    </source>
</evidence>
<accession>A0A6B9ZA49</accession>
<dbReference type="EMBL" id="CP048113">
    <property type="protein sequence ID" value="QHS59138.1"/>
    <property type="molecule type" value="Genomic_DNA"/>
</dbReference>